<feature type="transmembrane region" description="Helical" evidence="1">
    <location>
        <begin position="209"/>
        <end position="228"/>
    </location>
</feature>
<feature type="transmembrane region" description="Helical" evidence="1">
    <location>
        <begin position="156"/>
        <end position="173"/>
    </location>
</feature>
<dbReference type="PANTHER" id="PTHR37312">
    <property type="entry name" value="MEMBRANE-BOUND ACYLTRANSFERASE YKRP-RELATED"/>
    <property type="match status" value="1"/>
</dbReference>
<feature type="transmembrane region" description="Helical" evidence="1">
    <location>
        <begin position="179"/>
        <end position="197"/>
    </location>
</feature>
<accession>A0A162UB79</accession>
<evidence type="ECO:0000313" key="3">
    <source>
        <dbReference type="EMBL" id="KZL93725.1"/>
    </source>
</evidence>
<feature type="transmembrane region" description="Helical" evidence="1">
    <location>
        <begin position="234"/>
        <end position="254"/>
    </location>
</feature>
<proteinExistence type="predicted"/>
<keyword evidence="1" id="KW-1133">Transmembrane helix</keyword>
<dbReference type="InterPro" id="IPR052734">
    <property type="entry name" value="Nod_factor_acetyltransferase"/>
</dbReference>
<evidence type="ECO:0000256" key="1">
    <source>
        <dbReference type="SAM" id="Phobius"/>
    </source>
</evidence>
<gene>
    <name evidence="3" type="ORF">CLMAG_07760</name>
</gene>
<keyword evidence="1" id="KW-0472">Membrane</keyword>
<dbReference type="RefSeq" id="WP_066618113.1">
    <property type="nucleotide sequence ID" value="NZ_FQXL01000012.1"/>
</dbReference>
<dbReference type="STRING" id="1121326.CLMAG_07760"/>
<feature type="transmembrane region" description="Helical" evidence="1">
    <location>
        <begin position="275"/>
        <end position="294"/>
    </location>
</feature>
<dbReference type="PATRIC" id="fig|1121326.3.peg.734"/>
<reference evidence="3 4" key="1">
    <citation type="submission" date="2016-04" db="EMBL/GenBank/DDBJ databases">
        <title>Genome sequence of Clostridium magnum DSM 2767.</title>
        <authorList>
            <person name="Poehlein A."/>
            <person name="Uhlig R."/>
            <person name="Fischer R."/>
            <person name="Bahl H."/>
            <person name="Daniel R."/>
        </authorList>
    </citation>
    <scope>NUCLEOTIDE SEQUENCE [LARGE SCALE GENOMIC DNA]</scope>
    <source>
        <strain evidence="3 4">DSM 2767</strain>
    </source>
</reference>
<evidence type="ECO:0000259" key="2">
    <source>
        <dbReference type="Pfam" id="PF01757"/>
    </source>
</evidence>
<feature type="transmembrane region" description="Helical" evidence="1">
    <location>
        <begin position="42"/>
        <end position="63"/>
    </location>
</feature>
<feature type="transmembrane region" description="Helical" evidence="1">
    <location>
        <begin position="126"/>
        <end position="149"/>
    </location>
</feature>
<dbReference type="Pfam" id="PF01757">
    <property type="entry name" value="Acyl_transf_3"/>
    <property type="match status" value="1"/>
</dbReference>
<keyword evidence="4" id="KW-1185">Reference proteome</keyword>
<dbReference type="GO" id="GO:0016747">
    <property type="term" value="F:acyltransferase activity, transferring groups other than amino-acyl groups"/>
    <property type="evidence" value="ECO:0007669"/>
    <property type="project" value="InterPro"/>
</dbReference>
<protein>
    <submittedName>
        <fullName evidence="3">Glucans biosynthesis protein</fullName>
    </submittedName>
</protein>
<dbReference type="InterPro" id="IPR002656">
    <property type="entry name" value="Acyl_transf_3_dom"/>
</dbReference>
<dbReference type="OrthoDB" id="6623990at2"/>
<comment type="caution">
    <text evidence="3">The sequence shown here is derived from an EMBL/GenBank/DDBJ whole genome shotgun (WGS) entry which is preliminary data.</text>
</comment>
<dbReference type="EMBL" id="LWAE01000001">
    <property type="protein sequence ID" value="KZL93725.1"/>
    <property type="molecule type" value="Genomic_DNA"/>
</dbReference>
<sequence>MKKYYKDMDIARGIGIFLVVLGHSFPDDKFNNNPLYAYIYKFIYSFHMPLFFIVSGFFAYKIYNILNLSQYKKFIEGKFKRLMVPYLAISLIAIPIKLYMNIYAARPIDLNGLIVDVLLYPAGNGTIYHTGTPIQYFWFIYTLFFIFAVMPLLNKIPIKVVLIITAILNVIPLNKMPLFYAWGVIHYLIYIYLGIYFNRIYEEYEKFKYKKLLVVITLIALVLINLKSVSAQFYYMYSLTTALIGSVLFINISYLMANNKLGEIFKYIGDYSYDIYLFSWFFQTGTRVILFQMLKLDYTFVTIMMLIAGMLPILLSDLVLKKVRILDKVLLGNTRI</sequence>
<dbReference type="AlphaFoldDB" id="A0A162UB79"/>
<feature type="transmembrane region" description="Helical" evidence="1">
    <location>
        <begin position="84"/>
        <end position="106"/>
    </location>
</feature>
<keyword evidence="1" id="KW-0812">Transmembrane</keyword>
<dbReference type="Proteomes" id="UP000076603">
    <property type="component" value="Unassembled WGS sequence"/>
</dbReference>
<name>A0A162UB79_9CLOT</name>
<feature type="domain" description="Acyltransferase 3" evidence="2">
    <location>
        <begin position="6"/>
        <end position="309"/>
    </location>
</feature>
<evidence type="ECO:0000313" key="4">
    <source>
        <dbReference type="Proteomes" id="UP000076603"/>
    </source>
</evidence>
<organism evidence="3 4">
    <name type="scientific">Clostridium magnum DSM 2767</name>
    <dbReference type="NCBI Taxonomy" id="1121326"/>
    <lineage>
        <taxon>Bacteria</taxon>
        <taxon>Bacillati</taxon>
        <taxon>Bacillota</taxon>
        <taxon>Clostridia</taxon>
        <taxon>Eubacteriales</taxon>
        <taxon>Clostridiaceae</taxon>
        <taxon>Clostridium</taxon>
    </lineage>
</organism>
<feature type="transmembrane region" description="Helical" evidence="1">
    <location>
        <begin position="300"/>
        <end position="320"/>
    </location>
</feature>
<dbReference type="PANTHER" id="PTHR37312:SF1">
    <property type="entry name" value="MEMBRANE-BOUND ACYLTRANSFERASE YKRP-RELATED"/>
    <property type="match status" value="1"/>
</dbReference>